<keyword evidence="2" id="KW-1185">Reference proteome</keyword>
<accession>A0ACC1BL70</accession>
<organism evidence="1 2">
    <name type="scientific">Pistacia atlantica</name>
    <dbReference type="NCBI Taxonomy" id="434234"/>
    <lineage>
        <taxon>Eukaryota</taxon>
        <taxon>Viridiplantae</taxon>
        <taxon>Streptophyta</taxon>
        <taxon>Embryophyta</taxon>
        <taxon>Tracheophyta</taxon>
        <taxon>Spermatophyta</taxon>
        <taxon>Magnoliopsida</taxon>
        <taxon>eudicotyledons</taxon>
        <taxon>Gunneridae</taxon>
        <taxon>Pentapetalae</taxon>
        <taxon>rosids</taxon>
        <taxon>malvids</taxon>
        <taxon>Sapindales</taxon>
        <taxon>Anacardiaceae</taxon>
        <taxon>Pistacia</taxon>
    </lineage>
</organism>
<protein>
    <submittedName>
        <fullName evidence="1">Uncharacterized protein</fullName>
    </submittedName>
</protein>
<evidence type="ECO:0000313" key="1">
    <source>
        <dbReference type="EMBL" id="KAJ0099716.1"/>
    </source>
</evidence>
<sequence>MGTTEIIKPSSPTPAHLRNSNLSLLDQIVPVEYTAVVLFYTGNGDANAAKKSQRLKTSLSQTLSSFYPYAGIIKDHKLVECNDNGVVYIEAYANCYLSDILHQPDQKLLRKFLPIEIESPKAGTGPLLLVQATFFKCGGVALGYCLSHKIGDGNTTGMFITSWAANSLGSNKAVIPKFIATSGLFPPDDSLAPYMDVIGSNYVTKRFALYESKIAVLRAKASSANVPKPTRVESVTALIWKCVTTAARSNRGFPRLSSTVHSMNLRKMVVPPLPDYAAGNIIGDFPAETKEKKLDLPDLVSKLRKGKEEFCKNGLKILLTNKSLTKPEELCNAVENEDIDFYMFSDLSRFQVYESDYGWGTPIWVSIPNYMHNLVMFVSTRDGLGLEAFVTLCEEDMALFERDPELLAFADFNPSVLEAPSHLGLVSRL</sequence>
<comment type="caution">
    <text evidence="1">The sequence shown here is derived from an EMBL/GenBank/DDBJ whole genome shotgun (WGS) entry which is preliminary data.</text>
</comment>
<evidence type="ECO:0000313" key="2">
    <source>
        <dbReference type="Proteomes" id="UP001164250"/>
    </source>
</evidence>
<reference evidence="2" key="1">
    <citation type="journal article" date="2023" name="G3 (Bethesda)">
        <title>Genome assembly and association tests identify interacting loci associated with vigor, precocity, and sex in interspecific pistachio rootstocks.</title>
        <authorList>
            <person name="Palmer W."/>
            <person name="Jacygrad E."/>
            <person name="Sagayaradj S."/>
            <person name="Cavanaugh K."/>
            <person name="Han R."/>
            <person name="Bertier L."/>
            <person name="Beede B."/>
            <person name="Kafkas S."/>
            <person name="Golino D."/>
            <person name="Preece J."/>
            <person name="Michelmore R."/>
        </authorList>
    </citation>
    <scope>NUCLEOTIDE SEQUENCE [LARGE SCALE GENOMIC DNA]</scope>
</reference>
<proteinExistence type="predicted"/>
<name>A0ACC1BL70_9ROSI</name>
<dbReference type="Proteomes" id="UP001164250">
    <property type="component" value="Chromosome 4"/>
</dbReference>
<gene>
    <name evidence="1" type="ORF">Patl1_20245</name>
</gene>
<dbReference type="EMBL" id="CM047900">
    <property type="protein sequence ID" value="KAJ0099716.1"/>
    <property type="molecule type" value="Genomic_DNA"/>
</dbReference>